<dbReference type="EMBL" id="CAWUON010000100">
    <property type="protein sequence ID" value="CAK7272918.1"/>
    <property type="molecule type" value="Genomic_DNA"/>
</dbReference>
<dbReference type="EC" id="3.1.3.48" evidence="2"/>
<dbReference type="InterPro" id="IPR029021">
    <property type="entry name" value="Prot-tyrosine_phosphatase-like"/>
</dbReference>
<dbReference type="SUPFAM" id="SSF52799">
    <property type="entry name" value="(Phosphotyrosine protein) phosphatases II"/>
    <property type="match status" value="1"/>
</dbReference>
<dbReference type="PROSITE" id="PS00383">
    <property type="entry name" value="TYR_PHOSPHATASE_1"/>
    <property type="match status" value="1"/>
</dbReference>
<sequence length="427" mass="46894">MPLDRIPGEDNLYIGRFGFDSAFAVGQQKMLDSHHITHILSVLQYTAREKAEIEARPPSSPPRTRMFVDVDDMAEEDLLVHFPRIVRFIDGGLHSKPAVGSVREAGEAAAEGAVYVHCAMGKSRSATAVIAYLLWKRPQDFWGDGVKDGQNKAVQQRHPPAAAEDAVRRALALVRQVRPVVEPNPGFVQQLALWWRMGCPADGPDAVERRPAYQRWLYDKDVEESTRMGLAPARLWFGDEAAGAKENKEDGSSTRQKKDALAARQETAAVAATTAAHDAAYDATGPGQDFQLRCKVCRRVLADAAFVVPHEAATGEADGRLRAACNHHFVEPLSWMRPVLEQGELEGRLVCPNTRCNAQVGRYSWQGFKCTCRAWVCPAFSLQHSRVDCLTIRRPPKTGMQPSAVGGTESRPPDIGSPPGATEADKV</sequence>
<feature type="domain" description="Tyrosine specific protein phosphatases" evidence="6">
    <location>
        <begin position="96"/>
        <end position="179"/>
    </location>
</feature>
<evidence type="ECO:0000256" key="4">
    <source>
        <dbReference type="ARBA" id="ARBA00022912"/>
    </source>
</evidence>
<evidence type="ECO:0000313" key="8">
    <source>
        <dbReference type="Proteomes" id="UP001642502"/>
    </source>
</evidence>
<dbReference type="InterPro" id="IPR000387">
    <property type="entry name" value="Tyr_Pase_dom"/>
</dbReference>
<accession>A0ABP0DX90</accession>
<dbReference type="Pfam" id="PF00782">
    <property type="entry name" value="DSPc"/>
    <property type="match status" value="1"/>
</dbReference>
<dbReference type="InterPro" id="IPR000340">
    <property type="entry name" value="Dual-sp_phosphatase_cat-dom"/>
</dbReference>
<evidence type="ECO:0000259" key="6">
    <source>
        <dbReference type="PROSITE" id="PS50056"/>
    </source>
</evidence>
<dbReference type="PROSITE" id="PS50056">
    <property type="entry name" value="TYR_PHOSPHATASE_2"/>
    <property type="match status" value="1"/>
</dbReference>
<dbReference type="Gene3D" id="3.90.190.10">
    <property type="entry name" value="Protein tyrosine phosphatase superfamily"/>
    <property type="match status" value="1"/>
</dbReference>
<dbReference type="PIRSF" id="PIRSF000941">
    <property type="entry name" value="DUSP12"/>
    <property type="match status" value="1"/>
</dbReference>
<evidence type="ECO:0000256" key="5">
    <source>
        <dbReference type="SAM" id="MobiDB-lite"/>
    </source>
</evidence>
<dbReference type="Proteomes" id="UP001642502">
    <property type="component" value="Unassembled WGS sequence"/>
</dbReference>
<comment type="caution">
    <text evidence="7">The sequence shown here is derived from an EMBL/GenBank/DDBJ whole genome shotgun (WGS) entry which is preliminary data.</text>
</comment>
<keyword evidence="3" id="KW-0378">Hydrolase</keyword>
<proteinExistence type="inferred from homology"/>
<dbReference type="SMART" id="SM00195">
    <property type="entry name" value="DSPc"/>
    <property type="match status" value="1"/>
</dbReference>
<keyword evidence="4" id="KW-0904">Protein phosphatase</keyword>
<evidence type="ECO:0000256" key="1">
    <source>
        <dbReference type="ARBA" id="ARBA00008601"/>
    </source>
</evidence>
<dbReference type="InterPro" id="IPR016130">
    <property type="entry name" value="Tyr_Pase_AS"/>
</dbReference>
<dbReference type="InterPro" id="IPR016278">
    <property type="entry name" value="DUSP12"/>
</dbReference>
<evidence type="ECO:0000313" key="7">
    <source>
        <dbReference type="EMBL" id="CAK7272918.1"/>
    </source>
</evidence>
<keyword evidence="8" id="KW-1185">Reference proteome</keyword>
<evidence type="ECO:0000256" key="3">
    <source>
        <dbReference type="ARBA" id="ARBA00022801"/>
    </source>
</evidence>
<dbReference type="PANTHER" id="PTHR45848">
    <property type="entry name" value="DUAL SPECIFICITY PROTEIN PHOSPHATASE 12 FAMILY MEMBER"/>
    <property type="match status" value="1"/>
</dbReference>
<evidence type="ECO:0000256" key="2">
    <source>
        <dbReference type="ARBA" id="ARBA00013064"/>
    </source>
</evidence>
<dbReference type="PANTHER" id="PTHR45848:SF4">
    <property type="entry name" value="DUAL SPECIFICITY PROTEIN PHOSPHATASE 12"/>
    <property type="match status" value="1"/>
</dbReference>
<gene>
    <name evidence="7" type="primary">YVH1</name>
    <name evidence="7" type="ORF">SEPCBS119000_005377</name>
</gene>
<feature type="region of interest" description="Disordered" evidence="5">
    <location>
        <begin position="398"/>
        <end position="427"/>
    </location>
</feature>
<comment type="similarity">
    <text evidence="1">Belongs to the protein-tyrosine phosphatase family. Non-receptor class dual specificity subfamily.</text>
</comment>
<protein>
    <recommendedName>
        <fullName evidence="2">protein-tyrosine-phosphatase</fullName>
        <ecNumber evidence="2">3.1.3.48</ecNumber>
    </recommendedName>
</protein>
<organism evidence="7 8">
    <name type="scientific">Sporothrix epigloea</name>
    <dbReference type="NCBI Taxonomy" id="1892477"/>
    <lineage>
        <taxon>Eukaryota</taxon>
        <taxon>Fungi</taxon>
        <taxon>Dikarya</taxon>
        <taxon>Ascomycota</taxon>
        <taxon>Pezizomycotina</taxon>
        <taxon>Sordariomycetes</taxon>
        <taxon>Sordariomycetidae</taxon>
        <taxon>Ophiostomatales</taxon>
        <taxon>Ophiostomataceae</taxon>
        <taxon>Sporothrix</taxon>
    </lineage>
</organism>
<dbReference type="InterPro" id="IPR020422">
    <property type="entry name" value="TYR_PHOSPHATASE_DUAL_dom"/>
</dbReference>
<reference evidence="7 8" key="1">
    <citation type="submission" date="2024-01" db="EMBL/GenBank/DDBJ databases">
        <authorList>
            <person name="Allen C."/>
            <person name="Tagirdzhanova G."/>
        </authorList>
    </citation>
    <scope>NUCLEOTIDE SEQUENCE [LARGE SCALE GENOMIC DNA]</scope>
    <source>
        <strain evidence="7 8">CBS 119000</strain>
    </source>
</reference>
<name>A0ABP0DX90_9PEZI</name>